<dbReference type="Proteomes" id="UP000503640">
    <property type="component" value="Unassembled WGS sequence"/>
</dbReference>
<evidence type="ECO:0000256" key="1">
    <source>
        <dbReference type="ARBA" id="ARBA00007177"/>
    </source>
</evidence>
<evidence type="ECO:0000313" key="4">
    <source>
        <dbReference type="Proteomes" id="UP000503640"/>
    </source>
</evidence>
<sequence>MPALAQPLAAAPGAGSLRAALVAGESAVLSCASTSPLRLFTPRSRGRAVWAVATTHGGGLVAGDAIDVEVAVERGATALLATQSNTRVYRSTGAVASQRLRARVAEGALLAVLPEPTACFAGARFEQEQRFEVEEGGSLLLLDAFTEGRGARGERWAFHAYASRNEIALSGRLALADAVRLAQGEGAPPAARMDGLALVATAVAVGPALRSGAAALLEALASAPVDPAAEVLAAASPLADGLHLRVAARTVVAGAAYLRRALAFAAPLLGGSPFDRRP</sequence>
<comment type="caution">
    <text evidence="3">The sequence shown here is derived from an EMBL/GenBank/DDBJ whole genome shotgun (WGS) entry which is preliminary data.</text>
</comment>
<name>A0A7I9VGD4_9BACT</name>
<proteinExistence type="inferred from homology"/>
<comment type="similarity">
    <text evidence="1">Belongs to the UreD family.</text>
</comment>
<keyword evidence="2" id="KW-0143">Chaperone</keyword>
<dbReference type="RefSeq" id="WP_176062248.1">
    <property type="nucleotide sequence ID" value="NZ_BJTG01000001.1"/>
</dbReference>
<dbReference type="PANTHER" id="PTHR33643:SF1">
    <property type="entry name" value="UREASE ACCESSORY PROTEIN D"/>
    <property type="match status" value="1"/>
</dbReference>
<dbReference type="HAMAP" id="MF_01384">
    <property type="entry name" value="UreD"/>
    <property type="match status" value="1"/>
</dbReference>
<dbReference type="Pfam" id="PF01774">
    <property type="entry name" value="UreD"/>
    <property type="match status" value="1"/>
</dbReference>
<evidence type="ECO:0008006" key="5">
    <source>
        <dbReference type="Google" id="ProtNLM"/>
    </source>
</evidence>
<dbReference type="AlphaFoldDB" id="A0A7I9VGD4"/>
<keyword evidence="4" id="KW-1185">Reference proteome</keyword>
<protein>
    <recommendedName>
        <fullName evidence="5">Urease accessory protein UreD</fullName>
    </recommendedName>
</protein>
<dbReference type="PANTHER" id="PTHR33643">
    <property type="entry name" value="UREASE ACCESSORY PROTEIN D"/>
    <property type="match status" value="1"/>
</dbReference>
<reference evidence="4" key="1">
    <citation type="journal article" date="2020" name="Appl. Environ. Microbiol.">
        <title>Diazotrophic Anaeromyxobacter Isolates from Soils.</title>
        <authorList>
            <person name="Masuda Y."/>
            <person name="Yamanaka H."/>
            <person name="Xu Z.X."/>
            <person name="Shiratori Y."/>
            <person name="Aono T."/>
            <person name="Amachi S."/>
            <person name="Senoo K."/>
            <person name="Itoh H."/>
        </authorList>
    </citation>
    <scope>NUCLEOTIDE SEQUENCE [LARGE SCALE GENOMIC DNA]</scope>
    <source>
        <strain evidence="4">R267</strain>
    </source>
</reference>
<gene>
    <name evidence="3" type="ORF">AMYX_01920</name>
</gene>
<organism evidence="3 4">
    <name type="scientific">Anaeromyxobacter diazotrophicus</name>
    <dbReference type="NCBI Taxonomy" id="2590199"/>
    <lineage>
        <taxon>Bacteria</taxon>
        <taxon>Pseudomonadati</taxon>
        <taxon>Myxococcota</taxon>
        <taxon>Myxococcia</taxon>
        <taxon>Myxococcales</taxon>
        <taxon>Cystobacterineae</taxon>
        <taxon>Anaeromyxobacteraceae</taxon>
        <taxon>Anaeromyxobacter</taxon>
    </lineage>
</organism>
<dbReference type="EMBL" id="BJTG01000001">
    <property type="protein sequence ID" value="GEJ55451.1"/>
    <property type="molecule type" value="Genomic_DNA"/>
</dbReference>
<evidence type="ECO:0000313" key="3">
    <source>
        <dbReference type="EMBL" id="GEJ55451.1"/>
    </source>
</evidence>
<dbReference type="GO" id="GO:0016151">
    <property type="term" value="F:nickel cation binding"/>
    <property type="evidence" value="ECO:0007669"/>
    <property type="project" value="InterPro"/>
</dbReference>
<dbReference type="InterPro" id="IPR002669">
    <property type="entry name" value="UreD"/>
</dbReference>
<evidence type="ECO:0000256" key="2">
    <source>
        <dbReference type="ARBA" id="ARBA00023186"/>
    </source>
</evidence>
<accession>A0A7I9VGD4</accession>